<protein>
    <submittedName>
        <fullName evidence="1">Glutaconate CoA-transferase subunit A</fullName>
    </submittedName>
</protein>
<dbReference type="RefSeq" id="WP_092495795.1">
    <property type="nucleotide sequence ID" value="NZ_FOFG01000003.1"/>
</dbReference>
<dbReference type="PANTHER" id="PTHR43293">
    <property type="entry name" value="ACETATE COA-TRANSFERASE YDIF"/>
    <property type="match status" value="1"/>
</dbReference>
<dbReference type="Gene3D" id="3.40.1080.10">
    <property type="entry name" value="Glutaconate Coenzyme A-transferase"/>
    <property type="match status" value="1"/>
</dbReference>
<proteinExistence type="predicted"/>
<keyword evidence="2" id="KW-1185">Reference proteome</keyword>
<gene>
    <name evidence="1" type="ORF">SAMN05216548_103189</name>
</gene>
<dbReference type="EMBL" id="FOFG01000003">
    <property type="protein sequence ID" value="SEQ25689.1"/>
    <property type="molecule type" value="Genomic_DNA"/>
</dbReference>
<dbReference type="SUPFAM" id="SSF100950">
    <property type="entry name" value="NagB/RpiA/CoA transferase-like"/>
    <property type="match status" value="1"/>
</dbReference>
<organism evidence="1 2">
    <name type="scientific">Faunimonas pinastri</name>
    <dbReference type="NCBI Taxonomy" id="1855383"/>
    <lineage>
        <taxon>Bacteria</taxon>
        <taxon>Pseudomonadati</taxon>
        <taxon>Pseudomonadota</taxon>
        <taxon>Alphaproteobacteria</taxon>
        <taxon>Hyphomicrobiales</taxon>
        <taxon>Afifellaceae</taxon>
        <taxon>Faunimonas</taxon>
    </lineage>
</organism>
<reference evidence="1 2" key="1">
    <citation type="submission" date="2016-10" db="EMBL/GenBank/DDBJ databases">
        <authorList>
            <person name="de Groot N.N."/>
        </authorList>
    </citation>
    <scope>NUCLEOTIDE SEQUENCE [LARGE SCALE GENOMIC DNA]</scope>
    <source>
        <strain evidence="1 2">A52C2</strain>
    </source>
</reference>
<dbReference type="InterPro" id="IPR037171">
    <property type="entry name" value="NagB/RpiA_transferase-like"/>
</dbReference>
<accession>A0A1H9EJ47</accession>
<dbReference type="OrthoDB" id="9777193at2"/>
<dbReference type="AlphaFoldDB" id="A0A1H9EJ47"/>
<sequence length="300" mass="33003">MAAPKSKLMSLTEAVDMVPDGTRLALGGFAVYQKPMAFVRELIRQGRRDLTVVGSANSYDIDMLAAAGCLATVETSYVGLEKYGLARHFRRAVEAGELKVVDYPEMVSWDRFRASQEGLKFWPIPFLGGNDVVTYNDAIKEFPCPITGRRMFAVPAADPQVVVIHAVAADDRGNVVLPARRLLPQSGDVLMARSCDTVIVTAEKIVPHSFIKRHARLVEIPSYRTKAVVEVPFGAHPTPVLGRYLADEDHLAEYVAASDSADSFKGYMDRFVTGPADHFDYLDRIGAKRLAAIQDMDSLL</sequence>
<evidence type="ECO:0000313" key="2">
    <source>
        <dbReference type="Proteomes" id="UP000199647"/>
    </source>
</evidence>
<dbReference type="SMART" id="SM00882">
    <property type="entry name" value="CoA_trans"/>
    <property type="match status" value="1"/>
</dbReference>
<evidence type="ECO:0000313" key="1">
    <source>
        <dbReference type="EMBL" id="SEQ25689.1"/>
    </source>
</evidence>
<dbReference type="Pfam" id="PF01144">
    <property type="entry name" value="CoA_trans"/>
    <property type="match status" value="1"/>
</dbReference>
<dbReference type="Gene3D" id="3.30.30.40">
    <property type="match status" value="1"/>
</dbReference>
<dbReference type="GO" id="GO:0008410">
    <property type="term" value="F:CoA-transferase activity"/>
    <property type="evidence" value="ECO:0007669"/>
    <property type="project" value="InterPro"/>
</dbReference>
<name>A0A1H9EJ47_9HYPH</name>
<dbReference type="Proteomes" id="UP000199647">
    <property type="component" value="Unassembled WGS sequence"/>
</dbReference>
<dbReference type="InterPro" id="IPR004165">
    <property type="entry name" value="CoA_trans_fam_I"/>
</dbReference>
<keyword evidence="1" id="KW-0808">Transferase</keyword>
<dbReference type="PANTHER" id="PTHR43293:SF3">
    <property type="entry name" value="CHOLESTEROL RING-CLEAVING HYDROLASE IPDB SUBUNIT"/>
    <property type="match status" value="1"/>
</dbReference>
<dbReference type="STRING" id="1855383.SAMN05216548_103189"/>